<feature type="region of interest" description="Disordered" evidence="4">
    <location>
        <begin position="240"/>
        <end position="276"/>
    </location>
</feature>
<evidence type="ECO:0000256" key="1">
    <source>
        <dbReference type="ARBA" id="ARBA00023125"/>
    </source>
</evidence>
<sequence>MDFIAAELRHAGSLGLSVETPTLPYLEPYIPSQYSNRFCPPSPISSPDRSAQPTLMPEWTHSNYLNISPPSVALPSLMCQTPVSSVGSFPSSPLSPLSLTGVDGGPIFVPRRPTRSRRGPNHIPRPRNAFFIFRSWMTDRKVIPKAVEMDNRHLSRTIAMVWEKMDPLEKAQFKLLAAQEKEEHQRKYPEYRFRPQARTKKPAKRHVRRNGPEDEARCVQLSNLVSDGMSGQLLQSEIQKFDQQQKQTMGAPQATIEPCSVPASDPVTPPSPPSFSRWSSLADSCMSSYGPSPSELAPLFESDYETPTDMPFLSSVSSLSVDLNSALFTPDGFADTYFATSFLGQSPF</sequence>
<dbReference type="SUPFAM" id="SSF47095">
    <property type="entry name" value="HMG-box"/>
    <property type="match status" value="1"/>
</dbReference>
<keyword evidence="1 3" id="KW-0238">DNA-binding</keyword>
<feature type="compositionally biased region" description="Basic residues" evidence="4">
    <location>
        <begin position="195"/>
        <end position="209"/>
    </location>
</feature>
<dbReference type="InterPro" id="IPR036910">
    <property type="entry name" value="HMG_box_dom_sf"/>
</dbReference>
<accession>A0AAD2HS05</accession>
<dbReference type="Gene3D" id="1.10.30.10">
    <property type="entry name" value="High mobility group box domain"/>
    <property type="match status" value="1"/>
</dbReference>
<feature type="DNA-binding region" description="HMG box" evidence="3">
    <location>
        <begin position="123"/>
        <end position="192"/>
    </location>
</feature>
<feature type="region of interest" description="Disordered" evidence="4">
    <location>
        <begin position="184"/>
        <end position="215"/>
    </location>
</feature>
<organism evidence="6 7">
    <name type="scientific">Mycena citricolor</name>
    <dbReference type="NCBI Taxonomy" id="2018698"/>
    <lineage>
        <taxon>Eukaryota</taxon>
        <taxon>Fungi</taxon>
        <taxon>Dikarya</taxon>
        <taxon>Basidiomycota</taxon>
        <taxon>Agaricomycotina</taxon>
        <taxon>Agaricomycetes</taxon>
        <taxon>Agaricomycetidae</taxon>
        <taxon>Agaricales</taxon>
        <taxon>Marasmiineae</taxon>
        <taxon>Mycenaceae</taxon>
        <taxon>Mycena</taxon>
    </lineage>
</organism>
<evidence type="ECO:0000259" key="5">
    <source>
        <dbReference type="PROSITE" id="PS50118"/>
    </source>
</evidence>
<dbReference type="AlphaFoldDB" id="A0AAD2HS05"/>
<dbReference type="PANTHER" id="PTHR45789">
    <property type="entry name" value="FI18025P1"/>
    <property type="match status" value="1"/>
</dbReference>
<dbReference type="SMART" id="SM00398">
    <property type="entry name" value="HMG"/>
    <property type="match status" value="1"/>
</dbReference>
<dbReference type="GO" id="GO:0005634">
    <property type="term" value="C:nucleus"/>
    <property type="evidence" value="ECO:0007669"/>
    <property type="project" value="UniProtKB-UniRule"/>
</dbReference>
<protein>
    <recommendedName>
        <fullName evidence="5">HMG box domain-containing protein</fullName>
    </recommendedName>
</protein>
<dbReference type="GO" id="GO:0000981">
    <property type="term" value="F:DNA-binding transcription factor activity, RNA polymerase II-specific"/>
    <property type="evidence" value="ECO:0007669"/>
    <property type="project" value="TreeGrafter"/>
</dbReference>
<dbReference type="InterPro" id="IPR009071">
    <property type="entry name" value="HMG_box_dom"/>
</dbReference>
<feature type="compositionally biased region" description="Polar residues" evidence="4">
    <location>
        <begin position="240"/>
        <end position="250"/>
    </location>
</feature>
<feature type="compositionally biased region" description="Basic and acidic residues" evidence="4">
    <location>
        <begin position="184"/>
        <end position="193"/>
    </location>
</feature>
<feature type="domain" description="HMG box" evidence="5">
    <location>
        <begin position="123"/>
        <end position="192"/>
    </location>
</feature>
<dbReference type="InterPro" id="IPR051356">
    <property type="entry name" value="SOX/SOX-like_TF"/>
</dbReference>
<dbReference type="Proteomes" id="UP001295794">
    <property type="component" value="Unassembled WGS sequence"/>
</dbReference>
<dbReference type="EMBL" id="CAVNYO010000440">
    <property type="protein sequence ID" value="CAK5280024.1"/>
    <property type="molecule type" value="Genomic_DNA"/>
</dbReference>
<evidence type="ECO:0000313" key="7">
    <source>
        <dbReference type="Proteomes" id="UP001295794"/>
    </source>
</evidence>
<name>A0AAD2HS05_9AGAR</name>
<keyword evidence="7" id="KW-1185">Reference proteome</keyword>
<dbReference type="PANTHER" id="PTHR45789:SF2">
    <property type="entry name" value="FI18025P1"/>
    <property type="match status" value="1"/>
</dbReference>
<evidence type="ECO:0000256" key="3">
    <source>
        <dbReference type="PROSITE-ProRule" id="PRU00267"/>
    </source>
</evidence>
<evidence type="ECO:0000256" key="4">
    <source>
        <dbReference type="SAM" id="MobiDB-lite"/>
    </source>
</evidence>
<keyword evidence="2 3" id="KW-0539">Nucleus</keyword>
<gene>
    <name evidence="6" type="ORF">MYCIT1_LOCUS30457</name>
</gene>
<comment type="caution">
    <text evidence="6">The sequence shown here is derived from an EMBL/GenBank/DDBJ whole genome shotgun (WGS) entry which is preliminary data.</text>
</comment>
<dbReference type="CDD" id="cd01389">
    <property type="entry name" value="HMG-box_ROX1-like"/>
    <property type="match status" value="1"/>
</dbReference>
<proteinExistence type="predicted"/>
<dbReference type="GO" id="GO:0000978">
    <property type="term" value="F:RNA polymerase II cis-regulatory region sequence-specific DNA binding"/>
    <property type="evidence" value="ECO:0007669"/>
    <property type="project" value="TreeGrafter"/>
</dbReference>
<evidence type="ECO:0000256" key="2">
    <source>
        <dbReference type="ARBA" id="ARBA00023242"/>
    </source>
</evidence>
<reference evidence="6" key="1">
    <citation type="submission" date="2023-11" db="EMBL/GenBank/DDBJ databases">
        <authorList>
            <person name="De Vega J J."/>
            <person name="De Vega J J."/>
        </authorList>
    </citation>
    <scope>NUCLEOTIDE SEQUENCE</scope>
</reference>
<dbReference type="PROSITE" id="PS50118">
    <property type="entry name" value="HMG_BOX_2"/>
    <property type="match status" value="1"/>
</dbReference>
<evidence type="ECO:0000313" key="6">
    <source>
        <dbReference type="EMBL" id="CAK5280024.1"/>
    </source>
</evidence>
<dbReference type="Pfam" id="PF00505">
    <property type="entry name" value="HMG_box"/>
    <property type="match status" value="1"/>
</dbReference>